<dbReference type="InterPro" id="IPR009057">
    <property type="entry name" value="Homeodomain-like_sf"/>
</dbReference>
<reference evidence="5" key="1">
    <citation type="submission" date="2020-08" db="EMBL/GenBank/DDBJ databases">
        <title>Winogradskyella ouciana sp. nov., isolated from the hadal seawater of the Mariana Trench.</title>
        <authorList>
            <person name="He X."/>
        </authorList>
    </citation>
    <scope>NUCLEOTIDE SEQUENCE [LARGE SCALE GENOMIC DNA]</scope>
    <source>
        <strain evidence="5">KCTC 52348</strain>
    </source>
</reference>
<evidence type="ECO:0000256" key="3">
    <source>
        <dbReference type="ARBA" id="ARBA00023163"/>
    </source>
</evidence>
<keyword evidence="6" id="KW-1185">Reference proteome</keyword>
<evidence type="ECO:0000313" key="5">
    <source>
        <dbReference type="EMBL" id="MBC2845715.1"/>
    </source>
</evidence>
<feature type="domain" description="HTH araC/xylS-type" evidence="4">
    <location>
        <begin position="181"/>
        <end position="279"/>
    </location>
</feature>
<dbReference type="Pfam" id="PF12833">
    <property type="entry name" value="HTH_18"/>
    <property type="match status" value="1"/>
</dbReference>
<protein>
    <submittedName>
        <fullName evidence="5">Helix-turn-helix transcriptional regulator</fullName>
    </submittedName>
</protein>
<keyword evidence="2" id="KW-0238">DNA-binding</keyword>
<name>A0A842ISG3_9FLAO</name>
<dbReference type="PROSITE" id="PS00041">
    <property type="entry name" value="HTH_ARAC_FAMILY_1"/>
    <property type="match status" value="1"/>
</dbReference>
<evidence type="ECO:0000256" key="2">
    <source>
        <dbReference type="ARBA" id="ARBA00023125"/>
    </source>
</evidence>
<dbReference type="SMART" id="SM00342">
    <property type="entry name" value="HTH_ARAC"/>
    <property type="match status" value="1"/>
</dbReference>
<dbReference type="InterPro" id="IPR020449">
    <property type="entry name" value="Tscrpt_reg_AraC-type_HTH"/>
</dbReference>
<evidence type="ECO:0000256" key="1">
    <source>
        <dbReference type="ARBA" id="ARBA00023015"/>
    </source>
</evidence>
<dbReference type="SUPFAM" id="SSF46689">
    <property type="entry name" value="Homeodomain-like"/>
    <property type="match status" value="2"/>
</dbReference>
<keyword evidence="1" id="KW-0805">Transcription regulation</keyword>
<sequence>MVKEHLQFTLFEKGIFERVVLKPPMKAPGIMHNEACFLYAVEGESKVFSAVSDIMLRTEEAVVMKCGNYLNDWLETTEQSFCQAIAIHFYPDVLKKLYDKELPEFFKSVKDIQPTCIEKVKSSRLLKNYINSLQFYFENPDLVNDELLKLKLKEIILLLVNTDKSGSMKGLLASLFTPTEYSFKELVEANIYNNLSLDELALLHGVSLSSFKREFNKVYKESPGRYFKRRKLERAAKLIISTNERIGEIAFNCGFSEVAHFSNSFQDQFGCSPTAYRVSQNNN</sequence>
<gene>
    <name evidence="5" type="ORF">H7F21_11475</name>
</gene>
<proteinExistence type="predicted"/>
<organism evidence="5 6">
    <name type="scientific">Winogradskyella flava</name>
    <dbReference type="NCBI Taxonomy" id="1884876"/>
    <lineage>
        <taxon>Bacteria</taxon>
        <taxon>Pseudomonadati</taxon>
        <taxon>Bacteroidota</taxon>
        <taxon>Flavobacteriia</taxon>
        <taxon>Flavobacteriales</taxon>
        <taxon>Flavobacteriaceae</taxon>
        <taxon>Winogradskyella</taxon>
    </lineage>
</organism>
<evidence type="ECO:0000313" key="6">
    <source>
        <dbReference type="Proteomes" id="UP000533900"/>
    </source>
</evidence>
<accession>A0A842ISG3</accession>
<dbReference type="RefSeq" id="WP_185789431.1">
    <property type="nucleotide sequence ID" value="NZ_JACLCP010000003.1"/>
</dbReference>
<dbReference type="EMBL" id="JACLCP010000003">
    <property type="protein sequence ID" value="MBC2845715.1"/>
    <property type="molecule type" value="Genomic_DNA"/>
</dbReference>
<dbReference type="PANTHER" id="PTHR43280:SF2">
    <property type="entry name" value="HTH-TYPE TRANSCRIPTIONAL REGULATOR EXSA"/>
    <property type="match status" value="1"/>
</dbReference>
<dbReference type="AlphaFoldDB" id="A0A842ISG3"/>
<dbReference type="Pfam" id="PF22200">
    <property type="entry name" value="ExsA_N"/>
    <property type="match status" value="1"/>
</dbReference>
<evidence type="ECO:0000259" key="4">
    <source>
        <dbReference type="PROSITE" id="PS01124"/>
    </source>
</evidence>
<dbReference type="Gene3D" id="1.10.10.60">
    <property type="entry name" value="Homeodomain-like"/>
    <property type="match status" value="2"/>
</dbReference>
<dbReference type="Proteomes" id="UP000533900">
    <property type="component" value="Unassembled WGS sequence"/>
</dbReference>
<dbReference type="InterPro" id="IPR018062">
    <property type="entry name" value="HTH_AraC-typ_CS"/>
</dbReference>
<dbReference type="InterPro" id="IPR054015">
    <property type="entry name" value="ExsA-like_N"/>
</dbReference>
<dbReference type="PANTHER" id="PTHR43280">
    <property type="entry name" value="ARAC-FAMILY TRANSCRIPTIONAL REGULATOR"/>
    <property type="match status" value="1"/>
</dbReference>
<dbReference type="GO" id="GO:0043565">
    <property type="term" value="F:sequence-specific DNA binding"/>
    <property type="evidence" value="ECO:0007669"/>
    <property type="project" value="InterPro"/>
</dbReference>
<comment type="caution">
    <text evidence="5">The sequence shown here is derived from an EMBL/GenBank/DDBJ whole genome shotgun (WGS) entry which is preliminary data.</text>
</comment>
<dbReference type="InterPro" id="IPR018060">
    <property type="entry name" value="HTH_AraC"/>
</dbReference>
<keyword evidence="3" id="KW-0804">Transcription</keyword>
<dbReference type="PROSITE" id="PS01124">
    <property type="entry name" value="HTH_ARAC_FAMILY_2"/>
    <property type="match status" value="1"/>
</dbReference>
<dbReference type="PRINTS" id="PR00032">
    <property type="entry name" value="HTHARAC"/>
</dbReference>
<dbReference type="GO" id="GO:0003700">
    <property type="term" value="F:DNA-binding transcription factor activity"/>
    <property type="evidence" value="ECO:0007669"/>
    <property type="project" value="InterPro"/>
</dbReference>